<dbReference type="Gene3D" id="1.10.260.40">
    <property type="entry name" value="lambda repressor-like DNA-binding domains"/>
    <property type="match status" value="1"/>
</dbReference>
<evidence type="ECO:0000259" key="2">
    <source>
        <dbReference type="PROSITE" id="PS50943"/>
    </source>
</evidence>
<dbReference type="SMART" id="SM00530">
    <property type="entry name" value="HTH_XRE"/>
    <property type="match status" value="1"/>
</dbReference>
<dbReference type="eggNOG" id="COG3093">
    <property type="taxonomic scope" value="Bacteria"/>
</dbReference>
<reference evidence="4" key="2">
    <citation type="submission" date="2011-04" db="EMBL/GenBank/DDBJ databases">
        <title>The complete genome of chromosome of Treponema succinifaciens DSM 2489.</title>
        <authorList>
            <person name="Lucas S."/>
            <person name="Copeland A."/>
            <person name="Lapidus A."/>
            <person name="Bruce D."/>
            <person name="Goodwin L."/>
            <person name="Pitluck S."/>
            <person name="Peters L."/>
            <person name="Kyrpides N."/>
            <person name="Mavromatis K."/>
            <person name="Ivanova N."/>
            <person name="Ovchinnikova G."/>
            <person name="Teshima H."/>
            <person name="Detter J.C."/>
            <person name="Tapia R."/>
            <person name="Han C."/>
            <person name="Land M."/>
            <person name="Hauser L."/>
            <person name="Markowitz V."/>
            <person name="Cheng J.-F."/>
            <person name="Hugenholtz P."/>
            <person name="Woyke T."/>
            <person name="Wu D."/>
            <person name="Gronow S."/>
            <person name="Wellnitz S."/>
            <person name="Brambilla E."/>
            <person name="Klenk H.-P."/>
            <person name="Eisen J.A."/>
        </authorList>
    </citation>
    <scope>NUCLEOTIDE SEQUENCE [LARGE SCALE GENOMIC DNA]</scope>
    <source>
        <strain evidence="4">ATCC 33096 / DSM 2489 / 6091</strain>
    </source>
</reference>
<dbReference type="InterPro" id="IPR010982">
    <property type="entry name" value="Lambda_DNA-bd_dom_sf"/>
</dbReference>
<dbReference type="PROSITE" id="PS50943">
    <property type="entry name" value="HTH_CROC1"/>
    <property type="match status" value="1"/>
</dbReference>
<organism evidence="3 4">
    <name type="scientific">Treponema succinifaciens (strain ATCC 33096 / DSM 2489 / 6091)</name>
    <dbReference type="NCBI Taxonomy" id="869209"/>
    <lineage>
        <taxon>Bacteria</taxon>
        <taxon>Pseudomonadati</taxon>
        <taxon>Spirochaetota</taxon>
        <taxon>Spirochaetia</taxon>
        <taxon>Spirochaetales</taxon>
        <taxon>Treponemataceae</taxon>
        <taxon>Treponema</taxon>
    </lineage>
</organism>
<dbReference type="InterPro" id="IPR013430">
    <property type="entry name" value="Toxin_antidote_HigA"/>
</dbReference>
<keyword evidence="1" id="KW-0238">DNA-binding</keyword>
<dbReference type="Pfam" id="PF01381">
    <property type="entry name" value="HTH_3"/>
    <property type="match status" value="1"/>
</dbReference>
<dbReference type="KEGG" id="tsu:Tresu_1381"/>
<reference evidence="3 4" key="1">
    <citation type="journal article" date="2011" name="Stand. Genomic Sci.">
        <title>Complete genome sequence of Treponema succinifaciens type strain (6091).</title>
        <authorList>
            <person name="Han C."/>
            <person name="Gronow S."/>
            <person name="Teshima H."/>
            <person name="Lapidus A."/>
            <person name="Nolan M."/>
            <person name="Lucas S."/>
            <person name="Hammon N."/>
            <person name="Deshpande S."/>
            <person name="Cheng J.F."/>
            <person name="Zeytun A."/>
            <person name="Tapia R."/>
            <person name="Goodwin L."/>
            <person name="Pitluck S."/>
            <person name="Liolios K."/>
            <person name="Pagani I."/>
            <person name="Ivanova N."/>
            <person name="Mavromatis K."/>
            <person name="Mikhailova N."/>
            <person name="Huntemann M."/>
            <person name="Pati A."/>
            <person name="Chen A."/>
            <person name="Palaniappan K."/>
            <person name="Land M."/>
            <person name="Hauser L."/>
            <person name="Brambilla E.M."/>
            <person name="Rohde M."/>
            <person name="Goker M."/>
            <person name="Woyke T."/>
            <person name="Bristow J."/>
            <person name="Eisen J.A."/>
            <person name="Markowitz V."/>
            <person name="Hugenholtz P."/>
            <person name="Kyrpides N.C."/>
            <person name="Klenk H.P."/>
            <person name="Detter J.C."/>
        </authorList>
    </citation>
    <scope>NUCLEOTIDE SEQUENCE [LARGE SCALE GENOMIC DNA]</scope>
    <source>
        <strain evidence="4">ATCC 33096 / DSM 2489 / 6091</strain>
    </source>
</reference>
<dbReference type="GO" id="GO:0003677">
    <property type="term" value="F:DNA binding"/>
    <property type="evidence" value="ECO:0007669"/>
    <property type="project" value="UniProtKB-KW"/>
</dbReference>
<dbReference type="AlphaFoldDB" id="F2NSQ0"/>
<dbReference type="PANTHER" id="PTHR36924">
    <property type="entry name" value="ANTITOXIN HIGA-1"/>
    <property type="match status" value="1"/>
</dbReference>
<dbReference type="PANTHER" id="PTHR36924:SF1">
    <property type="entry name" value="ANTITOXIN HIGA-1"/>
    <property type="match status" value="1"/>
</dbReference>
<dbReference type="SUPFAM" id="SSF47413">
    <property type="entry name" value="lambda repressor-like DNA-binding domains"/>
    <property type="match status" value="1"/>
</dbReference>
<protein>
    <submittedName>
        <fullName evidence="3">Plasmid maintenance system antidote protein, XRE family</fullName>
    </submittedName>
</protein>
<sequence length="99" mass="11367">MSERFELPTAGEILTEEFLEPLNITPYRLSKDLGVSSSTVLDLVHGKRKITVEMSLRLAKYFGTTSKFWLNLQNELDLREAEIRLEKDLKKIPACKQIA</sequence>
<accession>F2NSQ0</accession>
<dbReference type="RefSeq" id="WP_013701571.1">
    <property type="nucleotide sequence ID" value="NC_015385.1"/>
</dbReference>
<dbReference type="Proteomes" id="UP000006852">
    <property type="component" value="Chromosome"/>
</dbReference>
<evidence type="ECO:0000256" key="1">
    <source>
        <dbReference type="ARBA" id="ARBA00023125"/>
    </source>
</evidence>
<dbReference type="EMBL" id="CP002631">
    <property type="protein sequence ID" value="AEB14288.1"/>
    <property type="molecule type" value="Genomic_DNA"/>
</dbReference>
<name>F2NSQ0_TRES6</name>
<dbReference type="STRING" id="869209.Tresu_1381"/>
<dbReference type="GeneID" id="302998543"/>
<proteinExistence type="predicted"/>
<dbReference type="InterPro" id="IPR001387">
    <property type="entry name" value="Cro/C1-type_HTH"/>
</dbReference>
<dbReference type="CDD" id="cd00093">
    <property type="entry name" value="HTH_XRE"/>
    <property type="match status" value="1"/>
</dbReference>
<keyword evidence="4" id="KW-1185">Reference proteome</keyword>
<evidence type="ECO:0000313" key="3">
    <source>
        <dbReference type="EMBL" id="AEB14288.1"/>
    </source>
</evidence>
<evidence type="ECO:0000313" key="4">
    <source>
        <dbReference type="Proteomes" id="UP000006852"/>
    </source>
</evidence>
<gene>
    <name evidence="3" type="ordered locus">Tresu_1381</name>
</gene>
<dbReference type="OrthoDB" id="9798100at2"/>
<dbReference type="HOGENOM" id="CLU_140230_5_2_12"/>
<feature type="domain" description="HTH cro/C1-type" evidence="2">
    <location>
        <begin position="22"/>
        <end position="69"/>
    </location>
</feature>
<dbReference type="NCBIfam" id="TIGR02607">
    <property type="entry name" value="antidote_HigA"/>
    <property type="match status" value="1"/>
</dbReference>